<name>A0ABT1NHM2_9FIRM</name>
<organism evidence="2 3">
    <name type="scientific">Lutispora saccharofermentans</name>
    <dbReference type="NCBI Taxonomy" id="3024236"/>
    <lineage>
        <taxon>Bacteria</taxon>
        <taxon>Bacillati</taxon>
        <taxon>Bacillota</taxon>
        <taxon>Clostridia</taxon>
        <taxon>Lutisporales</taxon>
        <taxon>Lutisporaceae</taxon>
        <taxon>Lutispora</taxon>
    </lineage>
</organism>
<evidence type="ECO:0008006" key="4">
    <source>
        <dbReference type="Google" id="ProtNLM"/>
    </source>
</evidence>
<protein>
    <recommendedName>
        <fullName evidence="4">Lipid/polyisoprenoid-binding YceI-like domain-containing protein</fullName>
    </recommendedName>
</protein>
<evidence type="ECO:0000313" key="3">
    <source>
        <dbReference type="Proteomes" id="UP001651880"/>
    </source>
</evidence>
<keyword evidence="1" id="KW-0732">Signal</keyword>
<proteinExistence type="predicted"/>
<accession>A0ABT1NHM2</accession>
<dbReference type="PROSITE" id="PS51257">
    <property type="entry name" value="PROKAR_LIPOPROTEIN"/>
    <property type="match status" value="1"/>
</dbReference>
<comment type="caution">
    <text evidence="2">The sequence shown here is derived from an EMBL/GenBank/DDBJ whole genome shotgun (WGS) entry which is preliminary data.</text>
</comment>
<keyword evidence="3" id="KW-1185">Reference proteome</keyword>
<dbReference type="EMBL" id="JAJEKE010000004">
    <property type="protein sequence ID" value="MCQ1529351.1"/>
    <property type="molecule type" value="Genomic_DNA"/>
</dbReference>
<evidence type="ECO:0000313" key="2">
    <source>
        <dbReference type="EMBL" id="MCQ1529351.1"/>
    </source>
</evidence>
<sequence>MKLKIMELISVLLVACMLAGCTADAPHSGGNGEPSTAPSAPVEAKWTLHVDHTIPVEKDGMTVNYTLVLAADKQGGTDICGTYLGNANIKVEMDASKLSNEVIKMLGGFKMEAYAEAMKFDVVPHDAETFQEYYTYEHMEGFLPPLKPVRDYNGMALISPDMKGTGLLNIQAHGIQGEKAEKNESAAGIEAIPMRILVSDLDVFVEVPALRLSGYFRGQLTGEPIK</sequence>
<dbReference type="RefSeq" id="WP_255226867.1">
    <property type="nucleotide sequence ID" value="NZ_JAJEKE010000004.1"/>
</dbReference>
<dbReference type="Proteomes" id="UP001651880">
    <property type="component" value="Unassembled WGS sequence"/>
</dbReference>
<feature type="signal peptide" evidence="1">
    <location>
        <begin position="1"/>
        <end position="25"/>
    </location>
</feature>
<evidence type="ECO:0000256" key="1">
    <source>
        <dbReference type="SAM" id="SignalP"/>
    </source>
</evidence>
<gene>
    <name evidence="2" type="ORF">LJD61_07265</name>
</gene>
<reference evidence="2 3" key="1">
    <citation type="submission" date="2021-10" db="EMBL/GenBank/DDBJ databases">
        <title>Lutispora strain m25 sp. nov., a thermophilic, non-spore-forming bacterium isolated from a lab-scale methanogenic bioreactor digesting anaerobic sludge.</title>
        <authorList>
            <person name="El Houari A."/>
            <person name="Mcdonald J."/>
        </authorList>
    </citation>
    <scope>NUCLEOTIDE SEQUENCE [LARGE SCALE GENOMIC DNA]</scope>
    <source>
        <strain evidence="3">m25</strain>
    </source>
</reference>
<feature type="chain" id="PRO_5047175344" description="Lipid/polyisoprenoid-binding YceI-like domain-containing protein" evidence="1">
    <location>
        <begin position="26"/>
        <end position="226"/>
    </location>
</feature>